<dbReference type="PIRSF" id="PIRSF005673">
    <property type="entry name" value="Importin_alpha"/>
    <property type="match status" value="1"/>
</dbReference>
<feature type="domain" description="IBB" evidence="8">
    <location>
        <begin position="1"/>
        <end position="62"/>
    </location>
</feature>
<evidence type="ECO:0000256" key="2">
    <source>
        <dbReference type="ARBA" id="ARBA00022448"/>
    </source>
</evidence>
<dbReference type="EMBL" id="OE840492">
    <property type="protein sequence ID" value="CAD7590851.1"/>
    <property type="molecule type" value="Genomic_DNA"/>
</dbReference>
<feature type="repeat" description="ARM" evidence="6">
    <location>
        <begin position="162"/>
        <end position="190"/>
    </location>
</feature>
<gene>
    <name evidence="9" type="ORF">TGEB3V08_LOCUS4349</name>
</gene>
<dbReference type="Pfam" id="PF00514">
    <property type="entry name" value="Arm"/>
    <property type="match status" value="7"/>
</dbReference>
<evidence type="ECO:0000256" key="7">
    <source>
        <dbReference type="SAM" id="MobiDB-lite"/>
    </source>
</evidence>
<dbReference type="InterPro" id="IPR002652">
    <property type="entry name" value="Importin-a_IBB"/>
</dbReference>
<accession>A0A7R9JVW4</accession>
<reference evidence="9" key="1">
    <citation type="submission" date="2020-11" db="EMBL/GenBank/DDBJ databases">
        <authorList>
            <person name="Tran Van P."/>
        </authorList>
    </citation>
    <scope>NUCLEOTIDE SEQUENCE</scope>
</reference>
<dbReference type="Pfam" id="PF16186">
    <property type="entry name" value="Arm_3"/>
    <property type="match status" value="1"/>
</dbReference>
<dbReference type="GO" id="GO:0006607">
    <property type="term" value="P:NLS-bearing protein import into nucleus"/>
    <property type="evidence" value="ECO:0007669"/>
    <property type="project" value="UniProtKB-ARBA"/>
</dbReference>
<dbReference type="InterPro" id="IPR016024">
    <property type="entry name" value="ARM-type_fold"/>
</dbReference>
<evidence type="ECO:0000256" key="3">
    <source>
        <dbReference type="ARBA" id="ARBA00022737"/>
    </source>
</evidence>
<comment type="similarity">
    <text evidence="1 5">Belongs to the importin alpha family.</text>
</comment>
<proteinExistence type="inferred from homology"/>
<feature type="repeat" description="ARM" evidence="6">
    <location>
        <begin position="339"/>
        <end position="381"/>
    </location>
</feature>
<keyword evidence="2 5" id="KW-0813">Transport</keyword>
<dbReference type="AlphaFoldDB" id="A0A7R9JVW4"/>
<dbReference type="InterPro" id="IPR036975">
    <property type="entry name" value="Importin-a_IBB_sf"/>
</dbReference>
<dbReference type="GO" id="GO:0005737">
    <property type="term" value="C:cytoplasm"/>
    <property type="evidence" value="ECO:0007669"/>
    <property type="project" value="InterPro"/>
</dbReference>
<protein>
    <recommendedName>
        <fullName evidence="5">Importin subunit alpha</fullName>
    </recommendedName>
</protein>
<dbReference type="PROSITE" id="PS50176">
    <property type="entry name" value="ARM_REPEAT"/>
    <property type="match status" value="2"/>
</dbReference>
<sequence>MPLITQDENNAVATRLQSFKNMGKNVDEMRRRRNEVNVELRKARKDDQLLKRRNISVDDAGSPLQENNGQTNAPIMSIQQIMEGMDSSDETKQLTATQAARKTLSRERNPPIDAMIESGIVPKCVGFLTHYQNPSLQFEASWALTNIASGTTEQTNAVVQQGAVPKFINLLASPYMHVAEQAVWALGNIAGDGPVARDLVLSLDALPALIGLIKPDTNESLMRNIVWTLSNLCRNKNPPPPFDCIKPCLPVLNKLLYCQDKDVLADACWALSYVTDGSNDKIQAVVDNGVVPRLVELLGMEEVGVLTPALRAVGNIVTGNDLQAKLSLVFQTDSIIHAGALSKLSHLLKHPRSNIMKEAAWTVSNITAGNVDQIQHVVNSGLLQPLIDVLSSGDFKSQKEAAWAVTNYTSGSSPHQLVVLLQLDILKPFCNLLDSKDGKTVQVVLDGVSNILQTADKMNEVERVAIMIEECGGLDKLEALQNHENEAIYQKALNIIDNFFSESEPLDPNTAPSEVNGQLDFSSTNSVPDGGFSF</sequence>
<dbReference type="Gene3D" id="1.20.5.690">
    <property type="entry name" value="Importin-alpha, importin-beta-binding domain"/>
    <property type="match status" value="1"/>
</dbReference>
<dbReference type="InterPro" id="IPR024931">
    <property type="entry name" value="Importin_alpha"/>
</dbReference>
<evidence type="ECO:0000259" key="8">
    <source>
        <dbReference type="PROSITE" id="PS51214"/>
    </source>
</evidence>
<dbReference type="Gene3D" id="1.25.10.10">
    <property type="entry name" value="Leucine-rich Repeat Variant"/>
    <property type="match status" value="1"/>
</dbReference>
<dbReference type="GO" id="GO:0005634">
    <property type="term" value="C:nucleus"/>
    <property type="evidence" value="ECO:0007669"/>
    <property type="project" value="UniProtKB-ARBA"/>
</dbReference>
<dbReference type="InterPro" id="IPR011989">
    <property type="entry name" value="ARM-like"/>
</dbReference>
<dbReference type="Pfam" id="PF01749">
    <property type="entry name" value="IBB"/>
    <property type="match status" value="1"/>
</dbReference>
<dbReference type="PROSITE" id="PS51214">
    <property type="entry name" value="IBB"/>
    <property type="match status" value="1"/>
</dbReference>
<dbReference type="GO" id="GO:0061608">
    <property type="term" value="F:nuclear import signal receptor activity"/>
    <property type="evidence" value="ECO:0007669"/>
    <property type="project" value="InterPro"/>
</dbReference>
<evidence type="ECO:0000313" key="9">
    <source>
        <dbReference type="EMBL" id="CAD7590851.1"/>
    </source>
</evidence>
<evidence type="ECO:0000256" key="1">
    <source>
        <dbReference type="ARBA" id="ARBA00010394"/>
    </source>
</evidence>
<evidence type="ECO:0000256" key="6">
    <source>
        <dbReference type="PROSITE-ProRule" id="PRU00259"/>
    </source>
</evidence>
<dbReference type="PANTHER" id="PTHR23316">
    <property type="entry name" value="IMPORTIN ALPHA"/>
    <property type="match status" value="1"/>
</dbReference>
<feature type="compositionally biased region" description="Polar residues" evidence="7">
    <location>
        <begin position="510"/>
        <end position="527"/>
    </location>
</feature>
<dbReference type="InterPro" id="IPR032413">
    <property type="entry name" value="Arm_3"/>
</dbReference>
<dbReference type="SMART" id="SM00185">
    <property type="entry name" value="ARM"/>
    <property type="match status" value="8"/>
</dbReference>
<evidence type="ECO:0000256" key="4">
    <source>
        <dbReference type="ARBA" id="ARBA00022927"/>
    </source>
</evidence>
<dbReference type="FunFam" id="1.25.10.10:FF:000009">
    <property type="entry name" value="Importin subunit alpha"/>
    <property type="match status" value="1"/>
</dbReference>
<name>A0A7R9JVW4_TIMGE</name>
<dbReference type="InterPro" id="IPR000225">
    <property type="entry name" value="Armadillo"/>
</dbReference>
<evidence type="ECO:0000256" key="5">
    <source>
        <dbReference type="PIRNR" id="PIRNR005673"/>
    </source>
</evidence>
<feature type="region of interest" description="Disordered" evidence="7">
    <location>
        <begin position="506"/>
        <end position="534"/>
    </location>
</feature>
<dbReference type="SUPFAM" id="SSF48371">
    <property type="entry name" value="ARM repeat"/>
    <property type="match status" value="1"/>
</dbReference>
<keyword evidence="3" id="KW-0677">Repeat</keyword>
<keyword evidence="4 5" id="KW-0653">Protein transport</keyword>
<organism evidence="9">
    <name type="scientific">Timema genevievae</name>
    <name type="common">Walking stick</name>
    <dbReference type="NCBI Taxonomy" id="629358"/>
    <lineage>
        <taxon>Eukaryota</taxon>
        <taxon>Metazoa</taxon>
        <taxon>Ecdysozoa</taxon>
        <taxon>Arthropoda</taxon>
        <taxon>Hexapoda</taxon>
        <taxon>Insecta</taxon>
        <taxon>Pterygota</taxon>
        <taxon>Neoptera</taxon>
        <taxon>Polyneoptera</taxon>
        <taxon>Phasmatodea</taxon>
        <taxon>Timematodea</taxon>
        <taxon>Timematoidea</taxon>
        <taxon>Timematidae</taxon>
        <taxon>Timema</taxon>
    </lineage>
</organism>